<organism evidence="1 2">
    <name type="scientific">Dentiscutata heterogama</name>
    <dbReference type="NCBI Taxonomy" id="1316150"/>
    <lineage>
        <taxon>Eukaryota</taxon>
        <taxon>Fungi</taxon>
        <taxon>Fungi incertae sedis</taxon>
        <taxon>Mucoromycota</taxon>
        <taxon>Glomeromycotina</taxon>
        <taxon>Glomeromycetes</taxon>
        <taxon>Diversisporales</taxon>
        <taxon>Gigasporaceae</taxon>
        <taxon>Dentiscutata</taxon>
    </lineage>
</organism>
<sequence>MAAIVALNNANIMVTMINIPDGTLLLVLLGEATGTTVIPAYNIYMDEDWSLARDIIYWFKKNYSIVVREQQQMIFGTLTQESDLLELKRLGLNRPLNDDLIETLKQIKIEKNDILLGEDIYNQPATKTKPKTPFHQSITTEDVNRIENITKANLQAVAKSLQETIF</sequence>
<keyword evidence="2" id="KW-1185">Reference proteome</keyword>
<protein>
    <submittedName>
        <fullName evidence="1">10871_t:CDS:1</fullName>
    </submittedName>
</protein>
<name>A0ACA9KYG4_9GLOM</name>
<dbReference type="EMBL" id="CAJVPU010002418">
    <property type="protein sequence ID" value="CAG8500773.1"/>
    <property type="molecule type" value="Genomic_DNA"/>
</dbReference>
<comment type="caution">
    <text evidence="1">The sequence shown here is derived from an EMBL/GenBank/DDBJ whole genome shotgun (WGS) entry which is preliminary data.</text>
</comment>
<evidence type="ECO:0000313" key="1">
    <source>
        <dbReference type="EMBL" id="CAG8500773.1"/>
    </source>
</evidence>
<evidence type="ECO:0000313" key="2">
    <source>
        <dbReference type="Proteomes" id="UP000789702"/>
    </source>
</evidence>
<dbReference type="Proteomes" id="UP000789702">
    <property type="component" value="Unassembled WGS sequence"/>
</dbReference>
<reference evidence="1" key="1">
    <citation type="submission" date="2021-06" db="EMBL/GenBank/DDBJ databases">
        <authorList>
            <person name="Kallberg Y."/>
            <person name="Tangrot J."/>
            <person name="Rosling A."/>
        </authorList>
    </citation>
    <scope>NUCLEOTIDE SEQUENCE</scope>
    <source>
        <strain evidence="1">IL203A</strain>
    </source>
</reference>
<proteinExistence type="predicted"/>
<accession>A0ACA9KYG4</accession>
<gene>
    <name evidence="1" type="ORF">DHETER_LOCUS2996</name>
</gene>